<name>A0A9J6A576_SOLCO</name>
<keyword evidence="1" id="KW-1133">Transmembrane helix</keyword>
<organism evidence="2 3">
    <name type="scientific">Solanum commersonii</name>
    <name type="common">Commerson's wild potato</name>
    <name type="synonym">Commerson's nightshade</name>
    <dbReference type="NCBI Taxonomy" id="4109"/>
    <lineage>
        <taxon>Eukaryota</taxon>
        <taxon>Viridiplantae</taxon>
        <taxon>Streptophyta</taxon>
        <taxon>Embryophyta</taxon>
        <taxon>Tracheophyta</taxon>
        <taxon>Spermatophyta</taxon>
        <taxon>Magnoliopsida</taxon>
        <taxon>eudicotyledons</taxon>
        <taxon>Gunneridae</taxon>
        <taxon>Pentapetalae</taxon>
        <taxon>asterids</taxon>
        <taxon>lamiids</taxon>
        <taxon>Solanales</taxon>
        <taxon>Solanaceae</taxon>
        <taxon>Solanoideae</taxon>
        <taxon>Solaneae</taxon>
        <taxon>Solanum</taxon>
    </lineage>
</organism>
<protein>
    <submittedName>
        <fullName evidence="2">Uncharacterized protein</fullName>
    </submittedName>
</protein>
<accession>A0A9J6A576</accession>
<sequence>MHVSWLFDHFGHLHNIRAFSDKYKKNHFRAVTTRSKVLFSYSSRYFKVIGASRNFLRCFCIVVTKRSKVCLVTHQDILWSLVQVKIFVRHFLYRLCVFLYFSAILGNLRNIRPFFSSYEKNNIRPFSGSNEKNHLGHLRNIHPFWIVTKRSKALFTHSSRYSKFFGAITKRSKVLFSYSSRYSKIIGASQKKFEAFFGIYIIFGNFWAGTKRSKVLFSYSLRYSKVIGASWNFFDAFF</sequence>
<dbReference type="Proteomes" id="UP000824120">
    <property type="component" value="Chromosome 2"/>
</dbReference>
<evidence type="ECO:0000313" key="2">
    <source>
        <dbReference type="EMBL" id="KAG5619522.1"/>
    </source>
</evidence>
<dbReference type="AlphaFoldDB" id="A0A9J6A576"/>
<keyword evidence="1" id="KW-0812">Transmembrane</keyword>
<keyword evidence="3" id="KW-1185">Reference proteome</keyword>
<gene>
    <name evidence="2" type="ORF">H5410_004740</name>
</gene>
<reference evidence="2 3" key="1">
    <citation type="submission" date="2020-09" db="EMBL/GenBank/DDBJ databases">
        <title>De no assembly of potato wild relative species, Solanum commersonii.</title>
        <authorList>
            <person name="Cho K."/>
        </authorList>
    </citation>
    <scope>NUCLEOTIDE SEQUENCE [LARGE SCALE GENOMIC DNA]</scope>
    <source>
        <strain evidence="2">LZ3.2</strain>
        <tissue evidence="2">Leaf</tissue>
    </source>
</reference>
<evidence type="ECO:0000313" key="3">
    <source>
        <dbReference type="Proteomes" id="UP000824120"/>
    </source>
</evidence>
<evidence type="ECO:0000256" key="1">
    <source>
        <dbReference type="SAM" id="Phobius"/>
    </source>
</evidence>
<dbReference type="EMBL" id="JACXVP010000002">
    <property type="protein sequence ID" value="KAG5619522.1"/>
    <property type="molecule type" value="Genomic_DNA"/>
</dbReference>
<comment type="caution">
    <text evidence="2">The sequence shown here is derived from an EMBL/GenBank/DDBJ whole genome shotgun (WGS) entry which is preliminary data.</text>
</comment>
<keyword evidence="1" id="KW-0472">Membrane</keyword>
<feature type="transmembrane region" description="Helical" evidence="1">
    <location>
        <begin position="91"/>
        <end position="108"/>
    </location>
</feature>
<proteinExistence type="predicted"/>